<keyword evidence="1" id="KW-0677">Repeat</keyword>
<dbReference type="Proteomes" id="UP000465846">
    <property type="component" value="Chromosome"/>
</dbReference>
<dbReference type="AlphaFoldDB" id="A0A6C0UEL2"/>
<feature type="domain" description="CBS" evidence="2">
    <location>
        <begin position="73"/>
        <end position="129"/>
    </location>
</feature>
<dbReference type="SMART" id="SM00116">
    <property type="entry name" value="CBS"/>
    <property type="match status" value="2"/>
</dbReference>
<name>A0A6C0UEL2_9EURY</name>
<dbReference type="SUPFAM" id="SSF54631">
    <property type="entry name" value="CBS-domain pair"/>
    <property type="match status" value="1"/>
</dbReference>
<organism evidence="3 4">
    <name type="scientific">Halogeometricum borinquense</name>
    <dbReference type="NCBI Taxonomy" id="60847"/>
    <lineage>
        <taxon>Archaea</taxon>
        <taxon>Methanobacteriati</taxon>
        <taxon>Methanobacteriota</taxon>
        <taxon>Stenosarchaea group</taxon>
        <taxon>Halobacteria</taxon>
        <taxon>Halobacteriales</taxon>
        <taxon>Haloferacaceae</taxon>
        <taxon>Halogeometricum</taxon>
    </lineage>
</organism>
<evidence type="ECO:0000313" key="3">
    <source>
        <dbReference type="EMBL" id="QIB73630.1"/>
    </source>
</evidence>
<dbReference type="Gene3D" id="3.10.580.10">
    <property type="entry name" value="CBS-domain"/>
    <property type="match status" value="1"/>
</dbReference>
<accession>A0A6C0UEL2</accession>
<gene>
    <name evidence="3" type="ORF">G3I44_04620</name>
</gene>
<dbReference type="GeneID" id="44078659"/>
<dbReference type="InterPro" id="IPR046342">
    <property type="entry name" value="CBS_dom_sf"/>
</dbReference>
<reference evidence="3 4" key="1">
    <citation type="submission" date="2020-02" db="EMBL/GenBank/DDBJ databases">
        <title>Whole genome sequence of Halogeometricum borinquense strain wsp4.</title>
        <authorList>
            <person name="Verma D.K."/>
            <person name="Gopal K."/>
            <person name="Prasad E.S."/>
        </authorList>
    </citation>
    <scope>NUCLEOTIDE SEQUENCE [LARGE SCALE GENOMIC DNA]</scope>
    <source>
        <strain evidence="4">wsp4</strain>
    </source>
</reference>
<dbReference type="PANTHER" id="PTHR48108:SF34">
    <property type="entry name" value="CBS DOMAIN-CONTAINING PROTEIN YHCV"/>
    <property type="match status" value="1"/>
</dbReference>
<feature type="domain" description="CBS" evidence="2">
    <location>
        <begin position="8"/>
        <end position="65"/>
    </location>
</feature>
<proteinExistence type="predicted"/>
<evidence type="ECO:0000259" key="2">
    <source>
        <dbReference type="PROSITE" id="PS51371"/>
    </source>
</evidence>
<sequence>MPVRDIARSKGEVVSARPDTPVNELAKTMASKKVGSVVIETDGHIEGIVTDRDLALKVLGEGRDREAFARDVMSPKPFTADGDMGVMELCRAMREHGVRRVPVAEEGKLSGIVTMDDLLVLLEDEMHDISEIIKAESPPYPA</sequence>
<dbReference type="PANTHER" id="PTHR48108">
    <property type="entry name" value="CBS DOMAIN-CONTAINING PROTEIN CBSX2, CHLOROPLASTIC"/>
    <property type="match status" value="1"/>
</dbReference>
<dbReference type="PROSITE" id="PS51371">
    <property type="entry name" value="CBS"/>
    <property type="match status" value="2"/>
</dbReference>
<dbReference type="RefSeq" id="WP_163485664.1">
    <property type="nucleotide sequence ID" value="NZ_CP048739.1"/>
</dbReference>
<dbReference type="InterPro" id="IPR000644">
    <property type="entry name" value="CBS_dom"/>
</dbReference>
<protein>
    <submittedName>
        <fullName evidence="3">CBS domain-containing protein</fullName>
    </submittedName>
</protein>
<evidence type="ECO:0000256" key="1">
    <source>
        <dbReference type="ARBA" id="ARBA00022737"/>
    </source>
</evidence>
<dbReference type="InterPro" id="IPR051462">
    <property type="entry name" value="CBS_domain-containing"/>
</dbReference>
<dbReference type="Pfam" id="PF00571">
    <property type="entry name" value="CBS"/>
    <property type="match status" value="2"/>
</dbReference>
<dbReference type="EMBL" id="CP048739">
    <property type="protein sequence ID" value="QIB73630.1"/>
    <property type="molecule type" value="Genomic_DNA"/>
</dbReference>
<evidence type="ECO:0000313" key="4">
    <source>
        <dbReference type="Proteomes" id="UP000465846"/>
    </source>
</evidence>